<dbReference type="SUPFAM" id="SSF52374">
    <property type="entry name" value="Nucleotidylyl transferase"/>
    <property type="match status" value="1"/>
</dbReference>
<reference evidence="12 13" key="1">
    <citation type="journal article" date="2015" name="Genome Announc.">
        <title>Expanding the biotechnology potential of lactobacilli through comparative genomics of 213 strains and associated genera.</title>
        <authorList>
            <person name="Sun Z."/>
            <person name="Harris H.M."/>
            <person name="McCann A."/>
            <person name="Guo C."/>
            <person name="Argimon S."/>
            <person name="Zhang W."/>
            <person name="Yang X."/>
            <person name="Jeffery I.B."/>
            <person name="Cooney J.C."/>
            <person name="Kagawa T.F."/>
            <person name="Liu W."/>
            <person name="Song Y."/>
            <person name="Salvetti E."/>
            <person name="Wrobel A."/>
            <person name="Rasinkangas P."/>
            <person name="Parkhill J."/>
            <person name="Rea M.C."/>
            <person name="O'Sullivan O."/>
            <person name="Ritari J."/>
            <person name="Douillard F.P."/>
            <person name="Paul Ross R."/>
            <person name="Yang R."/>
            <person name="Briner A.E."/>
            <person name="Felis G.E."/>
            <person name="de Vos W.M."/>
            <person name="Barrangou R."/>
            <person name="Klaenhammer T.R."/>
            <person name="Caufield P.W."/>
            <person name="Cui Y."/>
            <person name="Zhang H."/>
            <person name="O'Toole P.W."/>
        </authorList>
    </citation>
    <scope>NUCLEOTIDE SEQUENCE [LARGE SCALE GENOMIC DNA]</scope>
    <source>
        <strain evidence="12 13">DSM 13145</strain>
    </source>
</reference>
<dbReference type="AlphaFoldDB" id="A0A0R1PG19"/>
<dbReference type="GO" id="GO:0004515">
    <property type="term" value="F:nicotinate-nucleotide adenylyltransferase activity"/>
    <property type="evidence" value="ECO:0007669"/>
    <property type="project" value="UniProtKB-UniRule"/>
</dbReference>
<evidence type="ECO:0000259" key="11">
    <source>
        <dbReference type="Pfam" id="PF01467"/>
    </source>
</evidence>
<dbReference type="NCBIfam" id="TIGR00482">
    <property type="entry name" value="nicotinate (nicotinamide) nucleotide adenylyltransferase"/>
    <property type="match status" value="1"/>
</dbReference>
<dbReference type="Pfam" id="PF01467">
    <property type="entry name" value="CTP_transf_like"/>
    <property type="match status" value="1"/>
</dbReference>
<keyword evidence="6 10" id="KW-0547">Nucleotide-binding</keyword>
<evidence type="ECO:0000256" key="5">
    <source>
        <dbReference type="ARBA" id="ARBA00022695"/>
    </source>
</evidence>
<keyword evidence="8 10" id="KW-0520">NAD</keyword>
<protein>
    <recommendedName>
        <fullName evidence="10">Probable nicotinate-nucleotide adenylyltransferase</fullName>
        <ecNumber evidence="10">2.7.7.18</ecNumber>
    </recommendedName>
    <alternativeName>
        <fullName evidence="10">Deamido-NAD(+) diphosphorylase</fullName>
    </alternativeName>
    <alternativeName>
        <fullName evidence="10">Deamido-NAD(+) pyrophosphorylase</fullName>
    </alternativeName>
    <alternativeName>
        <fullName evidence="10">Nicotinate mononucleotide adenylyltransferase</fullName>
        <shortName evidence="10">NaMN adenylyltransferase</shortName>
    </alternativeName>
</protein>
<accession>A0A0R1PG19</accession>
<keyword evidence="5 10" id="KW-0548">Nucleotidyltransferase</keyword>
<gene>
    <name evidence="10" type="primary">nadD</name>
    <name evidence="12" type="ORF">FD27_GL001160</name>
</gene>
<dbReference type="GO" id="GO:0005524">
    <property type="term" value="F:ATP binding"/>
    <property type="evidence" value="ECO:0007669"/>
    <property type="project" value="UniProtKB-KW"/>
</dbReference>
<sequence>MQGHRVLTGVRTQPAPQETKFKRAKRVGIYGGTFNPIHNAHLLIAEQVYANLCLDRVDFMPDAIPPHVDRKEAVAADLRLQMLELAIKNNPHFRIEKAELNRGGVSYTYDTMKQLIEQHPDTDYYFIIGGDMVDYLPTWHRIDELVRLPRFHFVAVRRQGAQNMTKYPVIWIDVPTVAFSSTDIRRRVQQGTTIRYMVPQAVADFIKEHQLYHD</sequence>
<comment type="pathway">
    <text evidence="2 10">Cofactor biosynthesis; NAD(+) biosynthesis; deamido-NAD(+) from nicotinate D-ribonucleotide: step 1/1.</text>
</comment>
<evidence type="ECO:0000256" key="6">
    <source>
        <dbReference type="ARBA" id="ARBA00022741"/>
    </source>
</evidence>
<dbReference type="STRING" id="1423746.FD27_GL001160"/>
<name>A0A0R1PG19_9LACO</name>
<comment type="function">
    <text evidence="1 10">Catalyzes the reversible adenylation of nicotinate mononucleotide (NaMN) to nicotinic acid adenine dinucleotide (NaAD).</text>
</comment>
<evidence type="ECO:0000313" key="12">
    <source>
        <dbReference type="EMBL" id="KRL27400.1"/>
    </source>
</evidence>
<dbReference type="InterPro" id="IPR004821">
    <property type="entry name" value="Cyt_trans-like"/>
</dbReference>
<evidence type="ECO:0000313" key="13">
    <source>
        <dbReference type="Proteomes" id="UP000051445"/>
    </source>
</evidence>
<dbReference type="EC" id="2.7.7.18" evidence="10"/>
<keyword evidence="7 10" id="KW-0067">ATP-binding</keyword>
<evidence type="ECO:0000256" key="4">
    <source>
        <dbReference type="ARBA" id="ARBA00022679"/>
    </source>
</evidence>
<proteinExistence type="inferred from homology"/>
<dbReference type="GO" id="GO:0009435">
    <property type="term" value="P:NAD+ biosynthetic process"/>
    <property type="evidence" value="ECO:0007669"/>
    <property type="project" value="UniProtKB-UniRule"/>
</dbReference>
<evidence type="ECO:0000256" key="2">
    <source>
        <dbReference type="ARBA" id="ARBA00005019"/>
    </source>
</evidence>
<dbReference type="InterPro" id="IPR005248">
    <property type="entry name" value="NadD/NMNAT"/>
</dbReference>
<dbReference type="NCBIfam" id="NF000841">
    <property type="entry name" value="PRK00071.1-4"/>
    <property type="match status" value="1"/>
</dbReference>
<keyword evidence="4 10" id="KW-0808">Transferase</keyword>
<dbReference type="EMBL" id="AZER01000016">
    <property type="protein sequence ID" value="KRL27400.1"/>
    <property type="molecule type" value="Genomic_DNA"/>
</dbReference>
<evidence type="ECO:0000256" key="9">
    <source>
        <dbReference type="ARBA" id="ARBA00048721"/>
    </source>
</evidence>
<dbReference type="PATRIC" id="fig|1423746.3.peg.1181"/>
<feature type="domain" description="Cytidyltransferase-like" evidence="11">
    <location>
        <begin position="29"/>
        <end position="187"/>
    </location>
</feature>
<dbReference type="InterPro" id="IPR014729">
    <property type="entry name" value="Rossmann-like_a/b/a_fold"/>
</dbReference>
<dbReference type="PANTHER" id="PTHR39321:SF3">
    <property type="entry name" value="PHOSPHOPANTETHEINE ADENYLYLTRANSFERASE"/>
    <property type="match status" value="1"/>
</dbReference>
<dbReference type="Gene3D" id="3.40.50.620">
    <property type="entry name" value="HUPs"/>
    <property type="match status" value="1"/>
</dbReference>
<dbReference type="Proteomes" id="UP000051445">
    <property type="component" value="Unassembled WGS sequence"/>
</dbReference>
<evidence type="ECO:0000256" key="7">
    <source>
        <dbReference type="ARBA" id="ARBA00022840"/>
    </source>
</evidence>
<dbReference type="NCBIfam" id="NF000840">
    <property type="entry name" value="PRK00071.1-3"/>
    <property type="match status" value="1"/>
</dbReference>
<dbReference type="CDD" id="cd02165">
    <property type="entry name" value="NMNAT"/>
    <property type="match status" value="1"/>
</dbReference>
<organism evidence="12 13">
    <name type="scientific">Limosilactobacillus frumenti DSM 13145</name>
    <dbReference type="NCBI Taxonomy" id="1423746"/>
    <lineage>
        <taxon>Bacteria</taxon>
        <taxon>Bacillati</taxon>
        <taxon>Bacillota</taxon>
        <taxon>Bacilli</taxon>
        <taxon>Lactobacillales</taxon>
        <taxon>Lactobacillaceae</taxon>
        <taxon>Limosilactobacillus</taxon>
    </lineage>
</organism>
<evidence type="ECO:0000256" key="3">
    <source>
        <dbReference type="ARBA" id="ARBA00022642"/>
    </source>
</evidence>
<comment type="caution">
    <text evidence="12">The sequence shown here is derived from an EMBL/GenBank/DDBJ whole genome shotgun (WGS) entry which is preliminary data.</text>
</comment>
<comment type="catalytic activity">
    <reaction evidence="9 10">
        <text>nicotinate beta-D-ribonucleotide + ATP + H(+) = deamido-NAD(+) + diphosphate</text>
        <dbReference type="Rhea" id="RHEA:22860"/>
        <dbReference type="ChEBI" id="CHEBI:15378"/>
        <dbReference type="ChEBI" id="CHEBI:30616"/>
        <dbReference type="ChEBI" id="CHEBI:33019"/>
        <dbReference type="ChEBI" id="CHEBI:57502"/>
        <dbReference type="ChEBI" id="CHEBI:58437"/>
        <dbReference type="EC" id="2.7.7.18"/>
    </reaction>
</comment>
<evidence type="ECO:0000256" key="1">
    <source>
        <dbReference type="ARBA" id="ARBA00002324"/>
    </source>
</evidence>
<dbReference type="RefSeq" id="WP_057751733.1">
    <property type="nucleotide sequence ID" value="NZ_AZER01000016.1"/>
</dbReference>
<comment type="similarity">
    <text evidence="10">Belongs to the NadD family.</text>
</comment>
<keyword evidence="3 10" id="KW-0662">Pyridine nucleotide biosynthesis</keyword>
<dbReference type="PANTHER" id="PTHR39321">
    <property type="entry name" value="NICOTINATE-NUCLEOTIDE ADENYLYLTRANSFERASE-RELATED"/>
    <property type="match status" value="1"/>
</dbReference>
<dbReference type="HAMAP" id="MF_00244">
    <property type="entry name" value="NaMN_adenylyltr"/>
    <property type="match status" value="1"/>
</dbReference>
<keyword evidence="13" id="KW-1185">Reference proteome</keyword>
<evidence type="ECO:0000256" key="10">
    <source>
        <dbReference type="HAMAP-Rule" id="MF_00244"/>
    </source>
</evidence>
<dbReference type="UniPathway" id="UPA00253">
    <property type="reaction ID" value="UER00332"/>
</dbReference>
<evidence type="ECO:0000256" key="8">
    <source>
        <dbReference type="ARBA" id="ARBA00023027"/>
    </source>
</evidence>